<keyword evidence="2" id="KW-1185">Reference proteome</keyword>
<sequence>MIAVGRITAGAASGETALLAAPKGSPSQANGQKSIEF</sequence>
<name>A0ABV2LG71_9BACL</name>
<dbReference type="Proteomes" id="UP001549097">
    <property type="component" value="Unassembled WGS sequence"/>
</dbReference>
<dbReference type="EMBL" id="JBEPMP010000001">
    <property type="protein sequence ID" value="MET3726467.1"/>
    <property type="molecule type" value="Genomic_DNA"/>
</dbReference>
<gene>
    <name evidence="1" type="ORF">ABID52_000048</name>
</gene>
<evidence type="ECO:0000313" key="2">
    <source>
        <dbReference type="Proteomes" id="UP001549097"/>
    </source>
</evidence>
<proteinExistence type="predicted"/>
<organism evidence="1 2">
    <name type="scientific">Fictibacillus halophilus</name>
    <dbReference type="NCBI Taxonomy" id="1610490"/>
    <lineage>
        <taxon>Bacteria</taxon>
        <taxon>Bacillati</taxon>
        <taxon>Bacillota</taxon>
        <taxon>Bacilli</taxon>
        <taxon>Bacillales</taxon>
        <taxon>Fictibacillaceae</taxon>
        <taxon>Fictibacillus</taxon>
    </lineage>
</organism>
<comment type="caution">
    <text evidence="1">The sequence shown here is derived from an EMBL/GenBank/DDBJ whole genome shotgun (WGS) entry which is preliminary data.</text>
</comment>
<reference evidence="1 2" key="1">
    <citation type="submission" date="2024-06" db="EMBL/GenBank/DDBJ databases">
        <title>Genomic Encyclopedia of Type Strains, Phase IV (KMG-IV): sequencing the most valuable type-strain genomes for metagenomic binning, comparative biology and taxonomic classification.</title>
        <authorList>
            <person name="Goeker M."/>
        </authorList>
    </citation>
    <scope>NUCLEOTIDE SEQUENCE [LARGE SCALE GENOMIC DNA]</scope>
    <source>
        <strain evidence="1 2">DSM 100124</strain>
    </source>
</reference>
<protein>
    <submittedName>
        <fullName evidence="1">Uncharacterized protein</fullName>
    </submittedName>
</protein>
<accession>A0ABV2LG71</accession>
<evidence type="ECO:0000313" key="1">
    <source>
        <dbReference type="EMBL" id="MET3726467.1"/>
    </source>
</evidence>